<feature type="non-terminal residue" evidence="1">
    <location>
        <position position="73"/>
    </location>
</feature>
<comment type="caution">
    <text evidence="1">The sequence shown here is derived from an EMBL/GenBank/DDBJ whole genome shotgun (WGS) entry which is preliminary data.</text>
</comment>
<feature type="non-terminal residue" evidence="1">
    <location>
        <position position="1"/>
    </location>
</feature>
<name>A0A6N9V9D9_STRMI</name>
<dbReference type="EMBL" id="JAAGME010000521">
    <property type="protein sequence ID" value="NEB67848.1"/>
    <property type="molecule type" value="Genomic_DNA"/>
</dbReference>
<proteinExistence type="predicted"/>
<sequence>SAGLHHAATVQRLARDFTAELRALVRHCALPEAGGRTPSDFPLAGLDQAGVDALAGTGPAAAAVEDVYPLTPM</sequence>
<protein>
    <submittedName>
        <fullName evidence="1">Uncharacterized protein</fullName>
    </submittedName>
</protein>
<evidence type="ECO:0000313" key="1">
    <source>
        <dbReference type="EMBL" id="NEB67848.1"/>
    </source>
</evidence>
<evidence type="ECO:0000313" key="2">
    <source>
        <dbReference type="Proteomes" id="UP000471648"/>
    </source>
</evidence>
<organism evidence="1 2">
    <name type="scientific">Streptomyces microflavus</name>
    <name type="common">Streptomyces lipmanii</name>
    <dbReference type="NCBI Taxonomy" id="1919"/>
    <lineage>
        <taxon>Bacteria</taxon>
        <taxon>Bacillati</taxon>
        <taxon>Actinomycetota</taxon>
        <taxon>Actinomycetes</taxon>
        <taxon>Kitasatosporales</taxon>
        <taxon>Streptomycetaceae</taxon>
        <taxon>Streptomyces</taxon>
    </lineage>
</organism>
<accession>A0A6N9V9D9</accession>
<gene>
    <name evidence="1" type="ORF">G3I39_12440</name>
</gene>
<dbReference type="RefSeq" id="WP_164357191.1">
    <property type="nucleotide sequence ID" value="NZ_JAAGME010000521.1"/>
</dbReference>
<reference evidence="1 2" key="1">
    <citation type="submission" date="2020-01" db="EMBL/GenBank/DDBJ databases">
        <title>Insect and environment-associated Actinomycetes.</title>
        <authorList>
            <person name="Currrie C."/>
            <person name="Chevrette M."/>
            <person name="Carlson C."/>
            <person name="Stubbendieck R."/>
            <person name="Wendt-Pienkowski E."/>
        </authorList>
    </citation>
    <scope>NUCLEOTIDE SEQUENCE [LARGE SCALE GENOMIC DNA]</scope>
    <source>
        <strain evidence="1 2">SID14438</strain>
    </source>
</reference>
<dbReference type="AlphaFoldDB" id="A0A6N9V9D9"/>
<dbReference type="Proteomes" id="UP000471648">
    <property type="component" value="Unassembled WGS sequence"/>
</dbReference>